<feature type="transmembrane region" description="Helical" evidence="1">
    <location>
        <begin position="358"/>
        <end position="382"/>
    </location>
</feature>
<feature type="transmembrane region" description="Helical" evidence="1">
    <location>
        <begin position="30"/>
        <end position="55"/>
    </location>
</feature>
<comment type="caution">
    <text evidence="2">The sequence shown here is derived from an EMBL/GenBank/DDBJ whole genome shotgun (WGS) entry which is preliminary data.</text>
</comment>
<keyword evidence="1" id="KW-0812">Transmembrane</keyword>
<dbReference type="AlphaFoldDB" id="A0A1D2MN15"/>
<protein>
    <recommendedName>
        <fullName evidence="4">Transmembrane protein</fullName>
    </recommendedName>
</protein>
<name>A0A1D2MN15_ORCCI</name>
<feature type="transmembrane region" description="Helical" evidence="1">
    <location>
        <begin position="103"/>
        <end position="122"/>
    </location>
</feature>
<keyword evidence="1" id="KW-1133">Transmembrane helix</keyword>
<feature type="transmembrane region" description="Helical" evidence="1">
    <location>
        <begin position="142"/>
        <end position="160"/>
    </location>
</feature>
<accession>A0A1D2MN15</accession>
<evidence type="ECO:0000256" key="1">
    <source>
        <dbReference type="SAM" id="Phobius"/>
    </source>
</evidence>
<sequence length="434" mass="49200">MLDALDLARVFLFKAKMVYNPCQLSIPLEVAVIVVAVIEAAEYFYSSTIIIWQIIFHFNLPSVPNGYKTSRTFDLILYSFSFLAAIGLFIGSQKKNVRLCWTWIKYTGVYGIITSFKSVLIIDGTCCEFGSYYWYEEHVRLDLLWLVVELYFVYVVFAFIKQLYQETPQQINASTPGALVTDQAQNPDSRLNKPATLIFRSSAKIVPNPCQCGISLEVGVIVVSVIEAVQYFYASIDIFFILHFYLGPEGWTYRPLPDGYLTRKIIDLIFYTIAILLAIGLFIGSQMVLYSRFSFISFTRIYFGSRHLSCPHITVGTADFLLQLTTFLVAIGLFIGYQKKIRVLCWVWIGHRAFYASFLYPLCLAVACRVSFYFACIIYAFIKQLRRVNPRKTDAELEDSTPAAAQLQPQPSAIAQEGVTPALQPDSNAEVSPV</sequence>
<feature type="transmembrane region" description="Helical" evidence="1">
    <location>
        <begin position="75"/>
        <end position="91"/>
    </location>
</feature>
<reference evidence="2 3" key="1">
    <citation type="journal article" date="2016" name="Genome Biol. Evol.">
        <title>Gene Family Evolution Reflects Adaptation to Soil Environmental Stressors in the Genome of the Collembolan Orchesella cincta.</title>
        <authorList>
            <person name="Faddeeva-Vakhrusheva A."/>
            <person name="Derks M.F."/>
            <person name="Anvar S.Y."/>
            <person name="Agamennone V."/>
            <person name="Suring W."/>
            <person name="Smit S."/>
            <person name="van Straalen N.M."/>
            <person name="Roelofs D."/>
        </authorList>
    </citation>
    <scope>NUCLEOTIDE SEQUENCE [LARGE SCALE GENOMIC DNA]</scope>
    <source>
        <tissue evidence="2">Mixed pool</tissue>
    </source>
</reference>
<gene>
    <name evidence="2" type="ORF">Ocin01_12443</name>
</gene>
<evidence type="ECO:0000313" key="3">
    <source>
        <dbReference type="Proteomes" id="UP000094527"/>
    </source>
</evidence>
<dbReference type="EMBL" id="LJIJ01000837">
    <property type="protein sequence ID" value="ODM94241.1"/>
    <property type="molecule type" value="Genomic_DNA"/>
</dbReference>
<evidence type="ECO:0008006" key="4">
    <source>
        <dbReference type="Google" id="ProtNLM"/>
    </source>
</evidence>
<keyword evidence="3" id="KW-1185">Reference proteome</keyword>
<feature type="transmembrane region" description="Helical" evidence="1">
    <location>
        <begin position="312"/>
        <end position="338"/>
    </location>
</feature>
<proteinExistence type="predicted"/>
<evidence type="ECO:0000313" key="2">
    <source>
        <dbReference type="EMBL" id="ODM94241.1"/>
    </source>
</evidence>
<feature type="transmembrane region" description="Helical" evidence="1">
    <location>
        <begin position="268"/>
        <end position="291"/>
    </location>
</feature>
<dbReference type="Proteomes" id="UP000094527">
    <property type="component" value="Unassembled WGS sequence"/>
</dbReference>
<keyword evidence="1" id="KW-0472">Membrane</keyword>
<organism evidence="2 3">
    <name type="scientific">Orchesella cincta</name>
    <name type="common">Springtail</name>
    <name type="synonym">Podura cincta</name>
    <dbReference type="NCBI Taxonomy" id="48709"/>
    <lineage>
        <taxon>Eukaryota</taxon>
        <taxon>Metazoa</taxon>
        <taxon>Ecdysozoa</taxon>
        <taxon>Arthropoda</taxon>
        <taxon>Hexapoda</taxon>
        <taxon>Collembola</taxon>
        <taxon>Entomobryomorpha</taxon>
        <taxon>Entomobryoidea</taxon>
        <taxon>Orchesellidae</taxon>
        <taxon>Orchesellinae</taxon>
        <taxon>Orchesella</taxon>
    </lineage>
</organism>